<accession>A0A4U1CLP3</accession>
<dbReference type="AlphaFoldDB" id="A0A4U1CLP3"/>
<evidence type="ECO:0000256" key="2">
    <source>
        <dbReference type="SAM" id="SignalP"/>
    </source>
</evidence>
<dbReference type="Proteomes" id="UP000307244">
    <property type="component" value="Unassembled WGS sequence"/>
</dbReference>
<feature type="chain" id="PRO_5020753395" description="Vitellogenin II" evidence="2">
    <location>
        <begin position="28"/>
        <end position="317"/>
    </location>
</feature>
<dbReference type="PROSITE" id="PS51257">
    <property type="entry name" value="PROKAR_LIPOPROTEIN"/>
    <property type="match status" value="1"/>
</dbReference>
<keyword evidence="2" id="KW-0732">Signal</keyword>
<evidence type="ECO:0000256" key="1">
    <source>
        <dbReference type="SAM" id="MobiDB-lite"/>
    </source>
</evidence>
<proteinExistence type="predicted"/>
<protein>
    <recommendedName>
        <fullName evidence="5">Vitellogenin II</fullName>
    </recommendedName>
</protein>
<comment type="caution">
    <text evidence="3">The sequence shown here is derived from an EMBL/GenBank/DDBJ whole genome shotgun (WGS) entry which is preliminary data.</text>
</comment>
<dbReference type="EMBL" id="SWBQ01000003">
    <property type="protein sequence ID" value="TKC06110.1"/>
    <property type="molecule type" value="Genomic_DNA"/>
</dbReference>
<reference evidence="3 4" key="1">
    <citation type="submission" date="2019-04" db="EMBL/GenBank/DDBJ databases">
        <title>Pedobacter sp. RP-3-15 sp. nov., isolated from Arctic soil.</title>
        <authorList>
            <person name="Dahal R.H."/>
            <person name="Kim D.-U."/>
        </authorList>
    </citation>
    <scope>NUCLEOTIDE SEQUENCE [LARGE SCALE GENOMIC DNA]</scope>
    <source>
        <strain evidence="3 4">RP-3-15</strain>
    </source>
</reference>
<feature type="compositionally biased region" description="Gly residues" evidence="1">
    <location>
        <begin position="300"/>
        <end position="317"/>
    </location>
</feature>
<feature type="compositionally biased region" description="Pro residues" evidence="1">
    <location>
        <begin position="269"/>
        <end position="280"/>
    </location>
</feature>
<dbReference type="OrthoDB" id="800068at2"/>
<feature type="compositionally biased region" description="Low complexity" evidence="1">
    <location>
        <begin position="230"/>
        <end position="250"/>
    </location>
</feature>
<organism evidence="3 4">
    <name type="scientific">Pedobacter frigoris</name>
    <dbReference type="NCBI Taxonomy" id="2571272"/>
    <lineage>
        <taxon>Bacteria</taxon>
        <taxon>Pseudomonadati</taxon>
        <taxon>Bacteroidota</taxon>
        <taxon>Sphingobacteriia</taxon>
        <taxon>Sphingobacteriales</taxon>
        <taxon>Sphingobacteriaceae</taxon>
        <taxon>Pedobacter</taxon>
    </lineage>
</organism>
<feature type="signal peptide" evidence="2">
    <location>
        <begin position="1"/>
        <end position="27"/>
    </location>
</feature>
<dbReference type="RefSeq" id="WP_136836369.1">
    <property type="nucleotide sequence ID" value="NZ_SWBQ01000003.1"/>
</dbReference>
<keyword evidence="4" id="KW-1185">Reference proteome</keyword>
<feature type="region of interest" description="Disordered" evidence="1">
    <location>
        <begin position="184"/>
        <end position="317"/>
    </location>
</feature>
<gene>
    <name evidence="3" type="ORF">FA047_12345</name>
</gene>
<evidence type="ECO:0008006" key="5">
    <source>
        <dbReference type="Google" id="ProtNLM"/>
    </source>
</evidence>
<name>A0A4U1CLP3_9SPHI</name>
<evidence type="ECO:0000313" key="3">
    <source>
        <dbReference type="EMBL" id="TKC06110.1"/>
    </source>
</evidence>
<evidence type="ECO:0000313" key="4">
    <source>
        <dbReference type="Proteomes" id="UP000307244"/>
    </source>
</evidence>
<sequence>MKPNHLFTSMLAIATVVVTSCSAPRLAQQNANEDDVYNSVAQAKEYTPAPVNVQQPQNSNQYNEDDYYGASDPYYDMDYSSRINRFYYSSPWRTYYDPYFYDGWNMGIGMGFGSYYGNYWNSPYGGWGYLNSPFWSYNNWGWNMGWNNWGWNNYYGGGYYGGGFGGGFGGGGYYGGGYYTGRTTNVPNSARPARGSRDGYDGTGRMATGSSDAYLSPRSSAARSARENVSGTGSRTSSTGRPSRTSSGTSQNAPTRTEVARPSRESYTPPAPSSYNPPPTRSSSGSSSSGSSSSGSGSSSSGGGGSTGGGRPTRGGR</sequence>
<feature type="compositionally biased region" description="Low complexity" evidence="1">
    <location>
        <begin position="281"/>
        <end position="299"/>
    </location>
</feature>